<dbReference type="AlphaFoldDB" id="T1IH34"/>
<sequence>MAGTDFYNGNFYIPRIVLYLTNEGLTKKLTLLIIASQQLAWCSRFVTIVADINDGGKTTGNNYYFLMVDNLVA</sequence>
<dbReference type="Proteomes" id="UP000014500">
    <property type="component" value="Unassembled WGS sequence"/>
</dbReference>
<protein>
    <submittedName>
        <fullName evidence="1">Uncharacterized protein</fullName>
    </submittedName>
</protein>
<evidence type="ECO:0000313" key="2">
    <source>
        <dbReference type="Proteomes" id="UP000014500"/>
    </source>
</evidence>
<keyword evidence="2" id="KW-1185">Reference proteome</keyword>
<dbReference type="HOGENOM" id="CLU_2707935_0_0_1"/>
<dbReference type="EMBL" id="JH429684">
    <property type="status" value="NOT_ANNOTATED_CDS"/>
    <property type="molecule type" value="Genomic_DNA"/>
</dbReference>
<dbReference type="EnsemblMetazoa" id="SMAR000138-RA">
    <property type="protein sequence ID" value="SMAR000138-PA"/>
    <property type="gene ID" value="SMAR000138"/>
</dbReference>
<organism evidence="1 2">
    <name type="scientific">Strigamia maritima</name>
    <name type="common">European centipede</name>
    <name type="synonym">Geophilus maritimus</name>
    <dbReference type="NCBI Taxonomy" id="126957"/>
    <lineage>
        <taxon>Eukaryota</taxon>
        <taxon>Metazoa</taxon>
        <taxon>Ecdysozoa</taxon>
        <taxon>Arthropoda</taxon>
        <taxon>Myriapoda</taxon>
        <taxon>Chilopoda</taxon>
        <taxon>Pleurostigmophora</taxon>
        <taxon>Geophilomorpha</taxon>
        <taxon>Linotaeniidae</taxon>
        <taxon>Strigamia</taxon>
    </lineage>
</organism>
<proteinExistence type="predicted"/>
<reference evidence="1" key="2">
    <citation type="submission" date="2015-02" db="UniProtKB">
        <authorList>
            <consortium name="EnsemblMetazoa"/>
        </authorList>
    </citation>
    <scope>IDENTIFICATION</scope>
</reference>
<evidence type="ECO:0000313" key="1">
    <source>
        <dbReference type="EnsemblMetazoa" id="SMAR000138-PA"/>
    </source>
</evidence>
<name>T1IH34_STRMM</name>
<accession>T1IH34</accession>
<reference evidence="2" key="1">
    <citation type="submission" date="2011-05" db="EMBL/GenBank/DDBJ databases">
        <authorList>
            <person name="Richards S.R."/>
            <person name="Qu J."/>
            <person name="Jiang H."/>
            <person name="Jhangiani S.N."/>
            <person name="Agravi P."/>
            <person name="Goodspeed R."/>
            <person name="Gross S."/>
            <person name="Mandapat C."/>
            <person name="Jackson L."/>
            <person name="Mathew T."/>
            <person name="Pu L."/>
            <person name="Thornton R."/>
            <person name="Saada N."/>
            <person name="Wilczek-Boney K.B."/>
            <person name="Lee S."/>
            <person name="Kovar C."/>
            <person name="Wu Y."/>
            <person name="Scherer S.E."/>
            <person name="Worley K.C."/>
            <person name="Muzny D.M."/>
            <person name="Gibbs R."/>
        </authorList>
    </citation>
    <scope>NUCLEOTIDE SEQUENCE</scope>
    <source>
        <strain evidence="2">Brora</strain>
    </source>
</reference>